<organism evidence="6 7">
    <name type="scientific">Microbacterium alkaliflavum</name>
    <dbReference type="NCBI Taxonomy" id="3248839"/>
    <lineage>
        <taxon>Bacteria</taxon>
        <taxon>Bacillati</taxon>
        <taxon>Actinomycetota</taxon>
        <taxon>Actinomycetes</taxon>
        <taxon>Micrococcales</taxon>
        <taxon>Microbacteriaceae</taxon>
        <taxon>Microbacterium</taxon>
    </lineage>
</organism>
<keyword evidence="1" id="KW-0805">Transcription regulation</keyword>
<dbReference type="RefSeq" id="WP_396639513.1">
    <property type="nucleotide sequence ID" value="NZ_JBIQWL010000001.1"/>
</dbReference>
<dbReference type="SUPFAM" id="SSF48498">
    <property type="entry name" value="Tetracyclin repressor-like, C-terminal domain"/>
    <property type="match status" value="1"/>
</dbReference>
<gene>
    <name evidence="6" type="ORF">ACH3VR_04335</name>
</gene>
<protein>
    <submittedName>
        <fullName evidence="6">TetR/AcrR family transcriptional regulator</fullName>
    </submittedName>
</protein>
<dbReference type="PANTHER" id="PTHR30055:SF234">
    <property type="entry name" value="HTH-TYPE TRANSCRIPTIONAL REGULATOR BETI"/>
    <property type="match status" value="1"/>
</dbReference>
<keyword evidence="3" id="KW-0804">Transcription</keyword>
<dbReference type="InterPro" id="IPR009057">
    <property type="entry name" value="Homeodomain-like_sf"/>
</dbReference>
<evidence type="ECO:0000313" key="7">
    <source>
        <dbReference type="Proteomes" id="UP001610861"/>
    </source>
</evidence>
<name>A0ABW7Q410_9MICO</name>
<keyword evidence="7" id="KW-1185">Reference proteome</keyword>
<dbReference type="Gene3D" id="1.10.357.10">
    <property type="entry name" value="Tetracycline Repressor, domain 2"/>
    <property type="match status" value="1"/>
</dbReference>
<proteinExistence type="predicted"/>
<evidence type="ECO:0000313" key="6">
    <source>
        <dbReference type="EMBL" id="MFH8249579.1"/>
    </source>
</evidence>
<keyword evidence="2 4" id="KW-0238">DNA-binding</keyword>
<sequence length="193" mass="22661">MARRLTPEARRAEIIETVDELIAAEGYRSLSLREVARRCGMSAPGLMHYFPDMTSLLDAVLERRDEIDLDAITLEQPADARIEDIIESSLLYYERAREKTRRYDALEAEAIDPTHPAHAFYLERDDRSFERMRPYIEREFEDPDRASKLLRAVFDGLRFRVVRDPEHVDLRKEWHAVRDVVLGCLERRISETV</sequence>
<evidence type="ECO:0000256" key="1">
    <source>
        <dbReference type="ARBA" id="ARBA00023015"/>
    </source>
</evidence>
<feature type="domain" description="HTH tetR-type" evidence="5">
    <location>
        <begin position="8"/>
        <end position="68"/>
    </location>
</feature>
<dbReference type="InterPro" id="IPR036271">
    <property type="entry name" value="Tet_transcr_reg_TetR-rel_C_sf"/>
</dbReference>
<reference evidence="6 7" key="1">
    <citation type="submission" date="2024-09" db="EMBL/GenBank/DDBJ databases">
        <authorList>
            <person name="Pan X."/>
        </authorList>
    </citation>
    <scope>NUCLEOTIDE SEQUENCE [LARGE SCALE GENOMIC DNA]</scope>
    <source>
        <strain evidence="6 7">B2969</strain>
    </source>
</reference>
<feature type="DNA-binding region" description="H-T-H motif" evidence="4">
    <location>
        <begin position="31"/>
        <end position="50"/>
    </location>
</feature>
<comment type="caution">
    <text evidence="6">The sequence shown here is derived from an EMBL/GenBank/DDBJ whole genome shotgun (WGS) entry which is preliminary data.</text>
</comment>
<dbReference type="EMBL" id="JBIQWL010000001">
    <property type="protein sequence ID" value="MFH8249579.1"/>
    <property type="molecule type" value="Genomic_DNA"/>
</dbReference>
<dbReference type="SUPFAM" id="SSF46689">
    <property type="entry name" value="Homeodomain-like"/>
    <property type="match status" value="1"/>
</dbReference>
<dbReference type="PANTHER" id="PTHR30055">
    <property type="entry name" value="HTH-TYPE TRANSCRIPTIONAL REGULATOR RUTR"/>
    <property type="match status" value="1"/>
</dbReference>
<dbReference type="PROSITE" id="PS50977">
    <property type="entry name" value="HTH_TETR_2"/>
    <property type="match status" value="1"/>
</dbReference>
<evidence type="ECO:0000256" key="3">
    <source>
        <dbReference type="ARBA" id="ARBA00023163"/>
    </source>
</evidence>
<evidence type="ECO:0000256" key="2">
    <source>
        <dbReference type="ARBA" id="ARBA00023125"/>
    </source>
</evidence>
<dbReference type="InterPro" id="IPR050109">
    <property type="entry name" value="HTH-type_TetR-like_transc_reg"/>
</dbReference>
<evidence type="ECO:0000259" key="5">
    <source>
        <dbReference type="PROSITE" id="PS50977"/>
    </source>
</evidence>
<dbReference type="Pfam" id="PF00440">
    <property type="entry name" value="TetR_N"/>
    <property type="match status" value="1"/>
</dbReference>
<dbReference type="InterPro" id="IPR001647">
    <property type="entry name" value="HTH_TetR"/>
</dbReference>
<dbReference type="Proteomes" id="UP001610861">
    <property type="component" value="Unassembled WGS sequence"/>
</dbReference>
<evidence type="ECO:0000256" key="4">
    <source>
        <dbReference type="PROSITE-ProRule" id="PRU00335"/>
    </source>
</evidence>
<accession>A0ABW7Q410</accession>